<feature type="region of interest" description="Disordered" evidence="1">
    <location>
        <begin position="36"/>
        <end position="61"/>
    </location>
</feature>
<protein>
    <submittedName>
        <fullName evidence="2">Uncharacterized protein</fullName>
    </submittedName>
</protein>
<organism evidence="2 3">
    <name type="scientific">Vigna angularis var. angularis</name>
    <dbReference type="NCBI Taxonomy" id="157739"/>
    <lineage>
        <taxon>Eukaryota</taxon>
        <taxon>Viridiplantae</taxon>
        <taxon>Streptophyta</taxon>
        <taxon>Embryophyta</taxon>
        <taxon>Tracheophyta</taxon>
        <taxon>Spermatophyta</taxon>
        <taxon>Magnoliopsida</taxon>
        <taxon>eudicotyledons</taxon>
        <taxon>Gunneridae</taxon>
        <taxon>Pentapetalae</taxon>
        <taxon>rosids</taxon>
        <taxon>fabids</taxon>
        <taxon>Fabales</taxon>
        <taxon>Fabaceae</taxon>
        <taxon>Papilionoideae</taxon>
        <taxon>50 kb inversion clade</taxon>
        <taxon>NPAAA clade</taxon>
        <taxon>indigoferoid/millettioid clade</taxon>
        <taxon>Phaseoleae</taxon>
        <taxon>Vigna</taxon>
    </lineage>
</organism>
<dbReference type="EMBL" id="AP015036">
    <property type="protein sequence ID" value="BAT82382.1"/>
    <property type="molecule type" value="Genomic_DNA"/>
</dbReference>
<name>A0A0S3RP83_PHAAN</name>
<evidence type="ECO:0000256" key="1">
    <source>
        <dbReference type="SAM" id="MobiDB-lite"/>
    </source>
</evidence>
<evidence type="ECO:0000313" key="3">
    <source>
        <dbReference type="Proteomes" id="UP000291084"/>
    </source>
</evidence>
<dbReference type="Proteomes" id="UP000291084">
    <property type="component" value="Chromosome 3"/>
</dbReference>
<dbReference type="AlphaFoldDB" id="A0A0S3RP83"/>
<gene>
    <name evidence="2" type="primary">Vigan.03G238900</name>
    <name evidence="2" type="ORF">VIGAN_03238900</name>
</gene>
<feature type="compositionally biased region" description="Acidic residues" evidence="1">
    <location>
        <begin position="47"/>
        <end position="61"/>
    </location>
</feature>
<accession>A0A0S3RP83</accession>
<evidence type="ECO:0000313" key="2">
    <source>
        <dbReference type="EMBL" id="BAT82382.1"/>
    </source>
</evidence>
<reference evidence="2 3" key="1">
    <citation type="journal article" date="2015" name="Sci. Rep.">
        <title>The power of single molecule real-time sequencing technology in the de novo assembly of a eukaryotic genome.</title>
        <authorList>
            <person name="Sakai H."/>
            <person name="Naito K."/>
            <person name="Ogiso-Tanaka E."/>
            <person name="Takahashi Y."/>
            <person name="Iseki K."/>
            <person name="Muto C."/>
            <person name="Satou K."/>
            <person name="Teruya K."/>
            <person name="Shiroma A."/>
            <person name="Shimoji M."/>
            <person name="Hirano T."/>
            <person name="Itoh T."/>
            <person name="Kaga A."/>
            <person name="Tomooka N."/>
        </authorList>
    </citation>
    <scope>NUCLEOTIDE SEQUENCE [LARGE SCALE GENOMIC DNA]</scope>
    <source>
        <strain evidence="3">cv. Shumari</strain>
    </source>
</reference>
<proteinExistence type="predicted"/>
<feature type="compositionally biased region" description="Basic and acidic residues" evidence="1">
    <location>
        <begin position="36"/>
        <end position="46"/>
    </location>
</feature>
<sequence length="208" mass="22337">MDKSQHSFAQPTELGIVRVVGQNDRMDSGSLEILEIRVGRPDASGEDKEEDDCEGDDNAVEDDQGRRVLDFDLIPAAVAREDVKSSFSNADHHGKRSSGAEAVKQKAPITVLAGVPKENIEDCYLVDRELSVTYLCIDRDTRELLACKSISKRGCSGSSVRLSTSRMFAATRSSAHAAFSFAVAVPVLSARTSGLIAPAEAMASLFSS</sequence>
<keyword evidence="3" id="KW-1185">Reference proteome</keyword>